<dbReference type="AlphaFoldDB" id="A0A1J3E9I5"/>
<organism evidence="2">
    <name type="scientific">Noccaea caerulescens</name>
    <name type="common">Alpine penny-cress</name>
    <name type="synonym">Thlaspi caerulescens</name>
    <dbReference type="NCBI Taxonomy" id="107243"/>
    <lineage>
        <taxon>Eukaryota</taxon>
        <taxon>Viridiplantae</taxon>
        <taxon>Streptophyta</taxon>
        <taxon>Embryophyta</taxon>
        <taxon>Tracheophyta</taxon>
        <taxon>Spermatophyta</taxon>
        <taxon>Magnoliopsida</taxon>
        <taxon>eudicotyledons</taxon>
        <taxon>Gunneridae</taxon>
        <taxon>Pentapetalae</taxon>
        <taxon>rosids</taxon>
        <taxon>malvids</taxon>
        <taxon>Brassicales</taxon>
        <taxon>Brassicaceae</taxon>
        <taxon>Coluteocarpeae</taxon>
        <taxon>Noccaea</taxon>
    </lineage>
</organism>
<dbReference type="PANTHER" id="PTHR47123:SF7">
    <property type="entry name" value="DUF295 DOMAIN-CONTAINING PROTEIN"/>
    <property type="match status" value="1"/>
</dbReference>
<dbReference type="EMBL" id="GEVK01024029">
    <property type="protein sequence ID" value="JAU28803.1"/>
    <property type="molecule type" value="Transcribed_RNA"/>
</dbReference>
<evidence type="ECO:0000259" key="1">
    <source>
        <dbReference type="Pfam" id="PF00646"/>
    </source>
</evidence>
<gene>
    <name evidence="2" type="ORF">LC_TR12424_c2_g1_i1_g.43397</name>
</gene>
<reference evidence="2" key="1">
    <citation type="submission" date="2016-07" db="EMBL/GenBank/DDBJ databases">
        <title>De novo transcriptome assembly of four accessions of the metal hyperaccumulator plant Noccaea caerulescens.</title>
        <authorList>
            <person name="Blande D."/>
            <person name="Halimaa P."/>
            <person name="Tervahauta A.I."/>
            <person name="Aarts M.G."/>
            <person name="Karenlampi S.O."/>
        </authorList>
    </citation>
    <scope>NUCLEOTIDE SEQUENCE</scope>
</reference>
<dbReference type="InterPro" id="IPR051304">
    <property type="entry name" value="SCF_F-box_domain"/>
</dbReference>
<name>A0A1J3E9I5_NOCCA</name>
<accession>A0A1J3E9I5</accession>
<evidence type="ECO:0000313" key="2">
    <source>
        <dbReference type="EMBL" id="JAU28803.1"/>
    </source>
</evidence>
<sequence length="78" mass="9063">MIIISTQIRKKKMRKWLDLPPKILHSISRQIDNPFDLIHFRSVCSSWQSSSLLKFRHMTSLRCPLPLDSGGRSRIATS</sequence>
<feature type="domain" description="F-box" evidence="1">
    <location>
        <begin position="16"/>
        <end position="50"/>
    </location>
</feature>
<dbReference type="PANTHER" id="PTHR47123">
    <property type="entry name" value="F-BOX PROTEIN SKIP23"/>
    <property type="match status" value="1"/>
</dbReference>
<dbReference type="SUPFAM" id="SSF81383">
    <property type="entry name" value="F-box domain"/>
    <property type="match status" value="1"/>
</dbReference>
<protein>
    <submittedName>
        <fullName evidence="2">Putative F-box/kelch-repeat protein</fullName>
    </submittedName>
</protein>
<dbReference type="InterPro" id="IPR036047">
    <property type="entry name" value="F-box-like_dom_sf"/>
</dbReference>
<dbReference type="Pfam" id="PF00646">
    <property type="entry name" value="F-box"/>
    <property type="match status" value="1"/>
</dbReference>
<proteinExistence type="predicted"/>
<dbReference type="InterPro" id="IPR001810">
    <property type="entry name" value="F-box_dom"/>
</dbReference>